<protein>
    <submittedName>
        <fullName evidence="1">Uncharacterized protein</fullName>
    </submittedName>
</protein>
<organism evidence="1 2">
    <name type="scientific">Echinicola soli</name>
    <dbReference type="NCBI Taxonomy" id="2591634"/>
    <lineage>
        <taxon>Bacteria</taxon>
        <taxon>Pseudomonadati</taxon>
        <taxon>Bacteroidota</taxon>
        <taxon>Cytophagia</taxon>
        <taxon>Cytophagales</taxon>
        <taxon>Cyclobacteriaceae</taxon>
        <taxon>Echinicola</taxon>
    </lineage>
</organism>
<keyword evidence="2" id="KW-1185">Reference proteome</keyword>
<proteinExistence type="predicted"/>
<dbReference type="RefSeq" id="WP_141616104.1">
    <property type="nucleotide sequence ID" value="NZ_CP041253.1"/>
</dbReference>
<evidence type="ECO:0000313" key="1">
    <source>
        <dbReference type="EMBL" id="QDH80883.1"/>
    </source>
</evidence>
<dbReference type="EMBL" id="CP041253">
    <property type="protein sequence ID" value="QDH80883.1"/>
    <property type="molecule type" value="Genomic_DNA"/>
</dbReference>
<gene>
    <name evidence="1" type="ORF">FKX85_18275</name>
</gene>
<name>A0A514CM26_9BACT</name>
<reference evidence="1 2" key="1">
    <citation type="submission" date="2019-06" db="EMBL/GenBank/DDBJ databases">
        <title>Echinicola alkalisoli sp. nov. isolated from saline soil.</title>
        <authorList>
            <person name="Sun J.-Q."/>
            <person name="Xu L."/>
        </authorList>
    </citation>
    <scope>NUCLEOTIDE SEQUENCE [LARGE SCALE GENOMIC DNA]</scope>
    <source>
        <strain evidence="1 2">LN3S3</strain>
    </source>
</reference>
<dbReference type="Proteomes" id="UP000316614">
    <property type="component" value="Chromosome"/>
</dbReference>
<evidence type="ECO:0000313" key="2">
    <source>
        <dbReference type="Proteomes" id="UP000316614"/>
    </source>
</evidence>
<accession>A0A514CM26</accession>
<dbReference type="OrthoDB" id="2575320at2"/>
<dbReference type="AlphaFoldDB" id="A0A514CM26"/>
<sequence>MEEGIIDLKILEDEELFLGIHRLKEQFVSLFSTIANQISDQELTTFHPYPKGKKITKGNELQHCPYQVLDLVRDFDKKDGLNIRFINWWGNGLYLFVFFGIDRLPEESVFKNYTNHGFEICLTGSPWDYTGIVKHHRHTSAIQHDDLPNHTKRYHHLQLMKHIPFHSDIEQLQRHIFSEWHAMKKFHHV</sequence>
<dbReference type="KEGG" id="echi:FKX85_18275"/>